<keyword evidence="3" id="KW-1185">Reference proteome</keyword>
<dbReference type="SUPFAM" id="SSF143422">
    <property type="entry name" value="Transposase IS200-like"/>
    <property type="match status" value="1"/>
</dbReference>
<dbReference type="PANTHER" id="PTHR34322:SF2">
    <property type="entry name" value="TRANSPOSASE IS200-LIKE DOMAIN-CONTAINING PROTEIN"/>
    <property type="match status" value="1"/>
</dbReference>
<dbReference type="SMART" id="SM01321">
    <property type="entry name" value="Y1_Tnp"/>
    <property type="match status" value="1"/>
</dbReference>
<dbReference type="InterPro" id="IPR036515">
    <property type="entry name" value="Transposase_17_sf"/>
</dbReference>
<feature type="domain" description="Transposase IS200-like" evidence="1">
    <location>
        <begin position="1"/>
        <end position="67"/>
    </location>
</feature>
<dbReference type="GO" id="GO:0006313">
    <property type="term" value="P:DNA transposition"/>
    <property type="evidence" value="ECO:0007669"/>
    <property type="project" value="InterPro"/>
</dbReference>
<evidence type="ECO:0000313" key="3">
    <source>
        <dbReference type="Proteomes" id="UP000663722"/>
    </source>
</evidence>
<sequence length="84" mass="9801">MPNHIHLIAVPETKDGLNLAVGEAHRRYIRRINFREGWRGHLWQGRFASFIMDEKYLLACARYVELNPVRSGLAKKPEEWGKSV</sequence>
<dbReference type="InterPro" id="IPR002686">
    <property type="entry name" value="Transposase_17"/>
</dbReference>
<accession>A0A975BPP1</accession>
<dbReference type="GO" id="GO:0003677">
    <property type="term" value="F:DNA binding"/>
    <property type="evidence" value="ECO:0007669"/>
    <property type="project" value="InterPro"/>
</dbReference>
<dbReference type="KEGG" id="dmm:dnm_054540"/>
<gene>
    <name evidence="2" type="ORF">dnm_054540</name>
</gene>
<dbReference type="Gene3D" id="3.30.70.1290">
    <property type="entry name" value="Transposase IS200-like"/>
    <property type="match status" value="1"/>
</dbReference>
<dbReference type="PANTHER" id="PTHR34322">
    <property type="entry name" value="TRANSPOSASE, Y1_TNP DOMAIN-CONTAINING"/>
    <property type="match status" value="1"/>
</dbReference>
<dbReference type="Proteomes" id="UP000663722">
    <property type="component" value="Chromosome"/>
</dbReference>
<evidence type="ECO:0000259" key="1">
    <source>
        <dbReference type="SMART" id="SM01321"/>
    </source>
</evidence>
<dbReference type="GO" id="GO:0004803">
    <property type="term" value="F:transposase activity"/>
    <property type="evidence" value="ECO:0007669"/>
    <property type="project" value="InterPro"/>
</dbReference>
<name>A0A975BPP1_9BACT</name>
<organism evidence="2 3">
    <name type="scientific">Desulfonema magnum</name>
    <dbReference type="NCBI Taxonomy" id="45655"/>
    <lineage>
        <taxon>Bacteria</taxon>
        <taxon>Pseudomonadati</taxon>
        <taxon>Thermodesulfobacteriota</taxon>
        <taxon>Desulfobacteria</taxon>
        <taxon>Desulfobacterales</taxon>
        <taxon>Desulfococcaceae</taxon>
        <taxon>Desulfonema</taxon>
    </lineage>
</organism>
<evidence type="ECO:0000313" key="2">
    <source>
        <dbReference type="EMBL" id="QTA89401.1"/>
    </source>
</evidence>
<dbReference type="AlphaFoldDB" id="A0A975BPP1"/>
<dbReference type="EMBL" id="CP061800">
    <property type="protein sequence ID" value="QTA89401.1"/>
    <property type="molecule type" value="Genomic_DNA"/>
</dbReference>
<dbReference type="Pfam" id="PF01797">
    <property type="entry name" value="Y1_Tnp"/>
    <property type="match status" value="1"/>
</dbReference>
<proteinExistence type="predicted"/>
<reference evidence="2" key="1">
    <citation type="journal article" date="2021" name="Microb. Physiol.">
        <title>Proteogenomic Insights into the Physiology of Marine, Sulfate-Reducing, Filamentous Desulfonema limicola and Desulfonema magnum.</title>
        <authorList>
            <person name="Schnaars V."/>
            <person name="Wohlbrand L."/>
            <person name="Scheve S."/>
            <person name="Hinrichs C."/>
            <person name="Reinhardt R."/>
            <person name="Rabus R."/>
        </authorList>
    </citation>
    <scope>NUCLEOTIDE SEQUENCE</scope>
    <source>
        <strain evidence="2">4be13</strain>
    </source>
</reference>
<protein>
    <submittedName>
        <fullName evidence="2">Transposase IS200-like domain-containing protein</fullName>
    </submittedName>
</protein>